<dbReference type="EMBL" id="CAJSTJ010000144">
    <property type="protein sequence ID" value="CAG7561856.1"/>
    <property type="molecule type" value="Genomic_DNA"/>
</dbReference>
<name>A0A8J2ITW8_FUSEQ</name>
<reference evidence="2" key="1">
    <citation type="submission" date="2021-05" db="EMBL/GenBank/DDBJ databases">
        <authorList>
            <person name="Khan N."/>
        </authorList>
    </citation>
    <scope>NUCLEOTIDE SEQUENCE</scope>
</reference>
<feature type="region of interest" description="Disordered" evidence="1">
    <location>
        <begin position="25"/>
        <end position="56"/>
    </location>
</feature>
<protein>
    <recommendedName>
        <fullName evidence="4">Aromatic prenyltransferase</fullName>
    </recommendedName>
</protein>
<evidence type="ECO:0000256" key="1">
    <source>
        <dbReference type="SAM" id="MobiDB-lite"/>
    </source>
</evidence>
<proteinExistence type="predicted"/>
<evidence type="ECO:0008006" key="4">
    <source>
        <dbReference type="Google" id="ProtNLM"/>
    </source>
</evidence>
<gene>
    <name evidence="2" type="ORF">FEQUK3_LOCUS7650</name>
</gene>
<dbReference type="AlphaFoldDB" id="A0A8J2ITW8"/>
<comment type="caution">
    <text evidence="2">The sequence shown here is derived from an EMBL/GenBank/DDBJ whole genome shotgun (WGS) entry which is preliminary data.</text>
</comment>
<sequence>MQTPSFHLQPWRVHRIKCPTLSPFLNFDSTPNPPSTTSMEDFGNNNTPHPPENTEDDLIFFGPGDSGDNYTAAAPAPPEEDLIIFGPEDFGDNDTPHPPQKPEPNLIFFGPVEKDISNLTIAPSPSPEPKDGAFTKFIQKGISDLASAASLTKPDKQSLDHAISVCMEGWGHEEIPETPKWQTQLGLNNSPFEYSVSFDLKTGKKQVQFRFELPAEENTPQAMQETAKRFNENLKDTYLDVRVWGFGMIRYIFFLPNPIGKFTAWYGYDDPIWKIYLDPQAQGQDNAGRLISQALHHLDMTKAWHVIDDTMQFGSGLPIRLGIDLVEEKVARVEVVVDYWGHPIKNFAHFATERYYPRNNDIVTEDEVVRLCKVLLGVADEDVAFVGEPPLVSYSFTRTANRDVELDTTLHIPVWPYMHDDAQFQKRVEEWMRGLSHVLSKQQIDNLVEGYRDCLKAVARRPLEDGSGLHSWFSLRDSKKHGDMVTVHFSTEMYGALPVREEVGASESEEVNS</sequence>
<evidence type="ECO:0000313" key="3">
    <source>
        <dbReference type="Proteomes" id="UP000693738"/>
    </source>
</evidence>
<evidence type="ECO:0000313" key="2">
    <source>
        <dbReference type="EMBL" id="CAG7561856.1"/>
    </source>
</evidence>
<feature type="compositionally biased region" description="Polar residues" evidence="1">
    <location>
        <begin position="27"/>
        <end position="39"/>
    </location>
</feature>
<accession>A0A8J2ITW8</accession>
<dbReference type="Proteomes" id="UP000693738">
    <property type="component" value="Unassembled WGS sequence"/>
</dbReference>
<organism evidence="2 3">
    <name type="scientific">Fusarium equiseti</name>
    <name type="common">Fusarium scirpi</name>
    <dbReference type="NCBI Taxonomy" id="61235"/>
    <lineage>
        <taxon>Eukaryota</taxon>
        <taxon>Fungi</taxon>
        <taxon>Dikarya</taxon>
        <taxon>Ascomycota</taxon>
        <taxon>Pezizomycotina</taxon>
        <taxon>Sordariomycetes</taxon>
        <taxon>Hypocreomycetidae</taxon>
        <taxon>Hypocreales</taxon>
        <taxon>Nectriaceae</taxon>
        <taxon>Fusarium</taxon>
        <taxon>Fusarium incarnatum-equiseti species complex</taxon>
    </lineage>
</organism>